<dbReference type="RefSeq" id="WP_171646100.1">
    <property type="nucleotide sequence ID" value="NZ_WHOA01000182.1"/>
</dbReference>
<protein>
    <submittedName>
        <fullName evidence="2">DUF3883 domain-containing protein</fullName>
    </submittedName>
</protein>
<feature type="domain" description="Protein NO VEIN C-terminal" evidence="1">
    <location>
        <begin position="165"/>
        <end position="249"/>
    </location>
</feature>
<proteinExistence type="predicted"/>
<evidence type="ECO:0000313" key="3">
    <source>
        <dbReference type="Proteomes" id="UP000616779"/>
    </source>
</evidence>
<dbReference type="InterPro" id="IPR024975">
    <property type="entry name" value="NOV_C"/>
</dbReference>
<dbReference type="EMBL" id="WHOA01000182">
    <property type="protein sequence ID" value="NOU74701.1"/>
    <property type="molecule type" value="Genomic_DNA"/>
</dbReference>
<gene>
    <name evidence="2" type="ORF">GC098_25495</name>
</gene>
<keyword evidence="3" id="KW-1185">Reference proteome</keyword>
<name>A0ABX1Y3M8_9BACL</name>
<dbReference type="Pfam" id="PF13020">
    <property type="entry name" value="NOV_C"/>
    <property type="match status" value="1"/>
</dbReference>
<organism evidence="2 3">
    <name type="scientific">Paenibacillus phytorum</name>
    <dbReference type="NCBI Taxonomy" id="2654977"/>
    <lineage>
        <taxon>Bacteria</taxon>
        <taxon>Bacillati</taxon>
        <taxon>Bacillota</taxon>
        <taxon>Bacilli</taxon>
        <taxon>Bacillales</taxon>
        <taxon>Paenibacillaceae</taxon>
        <taxon>Paenibacillus</taxon>
    </lineage>
</organism>
<comment type="caution">
    <text evidence="2">The sequence shown here is derived from an EMBL/GenBank/DDBJ whole genome shotgun (WGS) entry which is preliminary data.</text>
</comment>
<evidence type="ECO:0000313" key="2">
    <source>
        <dbReference type="EMBL" id="NOU74701.1"/>
    </source>
</evidence>
<dbReference type="Proteomes" id="UP000616779">
    <property type="component" value="Unassembled WGS sequence"/>
</dbReference>
<evidence type="ECO:0000259" key="1">
    <source>
        <dbReference type="Pfam" id="PF13020"/>
    </source>
</evidence>
<sequence>MATYLVTWNPERWSNFEISDLKGKLQSGQKAELRWSCRNRHVQNGDRIFFMRQGVEPRGIFASGISTSSVFEDVHFDSSRINEMTTYIKVDLDTILEPVSENILFKSELHPSALHLWETQSSGIMLPLEIALDLEDRWLNFLDQNDFRNRPVGAGFGSPPQNKLVEEAAINEVINFYTENGWDVVSVERDRCGYDLVCTNGLKREDVEVKGVSGSSCNFILTAGELRQANNNSNFVLCVVVNALSDPIIYRFNGEDIESNFSIEAVSYRLKLLRD</sequence>
<accession>A0ABX1Y3M8</accession>
<reference evidence="2 3" key="1">
    <citation type="submission" date="2019-10" db="EMBL/GenBank/DDBJ databases">
        <title>Description of Paenibacillus terrestris sp. nov.</title>
        <authorList>
            <person name="Carlier A."/>
            <person name="Qi S."/>
        </authorList>
    </citation>
    <scope>NUCLEOTIDE SEQUENCE [LARGE SCALE GENOMIC DNA]</scope>
    <source>
        <strain evidence="2 3">LMG 31458</strain>
    </source>
</reference>